<gene>
    <name evidence="1" type="ORF">CRM94_28675</name>
</gene>
<name>A0A0M2Q8R7_BURGA</name>
<evidence type="ECO:0000313" key="2">
    <source>
        <dbReference type="Proteomes" id="UP000220629"/>
    </source>
</evidence>
<dbReference type="Proteomes" id="UP000220629">
    <property type="component" value="Unassembled WGS sequence"/>
</dbReference>
<dbReference type="Pfam" id="PF11177">
    <property type="entry name" value="DUF2964"/>
    <property type="match status" value="1"/>
</dbReference>
<dbReference type="RefSeq" id="WP_046579139.1">
    <property type="nucleotide sequence ID" value="NZ_CADEPO010000002.1"/>
</dbReference>
<dbReference type="AlphaFoldDB" id="A0A0M2Q8R7"/>
<dbReference type="GeneID" id="66457889"/>
<reference evidence="2" key="1">
    <citation type="submission" date="2017-09" db="EMBL/GenBank/DDBJ databases">
        <title>FDA dAtabase for Regulatory Grade micrObial Sequences (FDA-ARGOS): Supporting development and validation of Infectious Disease Dx tests.</title>
        <authorList>
            <person name="Minogue T."/>
            <person name="Wolcott M."/>
            <person name="Wasieloski L."/>
            <person name="Aguilar W."/>
            <person name="Moore D."/>
            <person name="Tallon L."/>
            <person name="Sadzewicz L."/>
            <person name="Ott S."/>
            <person name="Zhao X."/>
            <person name="Nagaraj S."/>
            <person name="Vavikolanu K."/>
            <person name="Aluvathingal J."/>
            <person name="Nadendla S."/>
            <person name="Sichtig H."/>
        </authorList>
    </citation>
    <scope>NUCLEOTIDE SEQUENCE [LARGE SCALE GENOMIC DNA]</scope>
    <source>
        <strain evidence="2">FDAARGOS_390</strain>
    </source>
</reference>
<organism evidence="1 2">
    <name type="scientific">Burkholderia gladioli</name>
    <name type="common">Pseudomonas marginata</name>
    <name type="synonym">Phytomonas marginata</name>
    <dbReference type="NCBI Taxonomy" id="28095"/>
    <lineage>
        <taxon>Bacteria</taxon>
        <taxon>Pseudomonadati</taxon>
        <taxon>Pseudomonadota</taxon>
        <taxon>Betaproteobacteria</taxon>
        <taxon>Burkholderiales</taxon>
        <taxon>Burkholderiaceae</taxon>
        <taxon>Burkholderia</taxon>
    </lineage>
</organism>
<evidence type="ECO:0000313" key="1">
    <source>
        <dbReference type="EMBL" id="PEH38374.1"/>
    </source>
</evidence>
<sequence>MRRLIDNGARGRPTGRTPIVCATFAVFVSLAGLGLLLDGLLYGSFAEWLSGGVLLVGGITAAIVSLNLTPRRRD</sequence>
<comment type="caution">
    <text evidence="1">The sequence shown here is derived from an EMBL/GenBank/DDBJ whole genome shotgun (WGS) entry which is preliminary data.</text>
</comment>
<proteinExistence type="predicted"/>
<protein>
    <submittedName>
        <fullName evidence="1">DUF2964 domain-containing protein</fullName>
    </submittedName>
</protein>
<accession>A0A0M2Q8R7</accession>
<dbReference type="InterPro" id="IPR021347">
    <property type="entry name" value="DUF2964"/>
</dbReference>
<dbReference type="EMBL" id="PDDY01000004">
    <property type="protein sequence ID" value="PEH38374.1"/>
    <property type="molecule type" value="Genomic_DNA"/>
</dbReference>